<name>A0A846Z396_9ACTN</name>
<evidence type="ECO:0000313" key="3">
    <source>
        <dbReference type="EMBL" id="NKZ05254.1"/>
    </source>
</evidence>
<feature type="domain" description="DUF2249" evidence="2">
    <location>
        <begin position="28"/>
        <end position="96"/>
    </location>
</feature>
<keyword evidence="4" id="KW-1185">Reference proteome</keyword>
<dbReference type="EMBL" id="JAAXPI010000019">
    <property type="protein sequence ID" value="NKZ05254.1"/>
    <property type="molecule type" value="Genomic_DNA"/>
</dbReference>
<reference evidence="3 4" key="1">
    <citation type="submission" date="2020-04" db="EMBL/GenBank/DDBJ databases">
        <title>MicrobeNet Type strains.</title>
        <authorList>
            <person name="Nicholson A.C."/>
        </authorList>
    </citation>
    <scope>NUCLEOTIDE SEQUENCE [LARGE SCALE GENOMIC DNA]</scope>
    <source>
        <strain evidence="3 4">ATCC BAA-277</strain>
    </source>
</reference>
<evidence type="ECO:0000259" key="2">
    <source>
        <dbReference type="Pfam" id="PF10006"/>
    </source>
</evidence>
<evidence type="ECO:0000256" key="1">
    <source>
        <dbReference type="SAM" id="MobiDB-lite"/>
    </source>
</evidence>
<accession>A0A846Z396</accession>
<comment type="caution">
    <text evidence="3">The sequence shown here is derived from an EMBL/GenBank/DDBJ whole genome shotgun (WGS) entry which is preliminary data.</text>
</comment>
<dbReference type="Pfam" id="PF10006">
    <property type="entry name" value="DUF2249"/>
    <property type="match status" value="1"/>
</dbReference>
<sequence>MHYLARLPEGEQNDTAKETALTAEDRPLDVRSEAPARRHSLIFETWTSLGAGEGFVLINDHDPKPLYYQFAAEHDGEFTWDYQEEGPETWRVRIGRTAA</sequence>
<dbReference type="AlphaFoldDB" id="A0A846Z396"/>
<feature type="region of interest" description="Disordered" evidence="1">
    <location>
        <begin position="1"/>
        <end position="30"/>
    </location>
</feature>
<dbReference type="InterPro" id="IPR018720">
    <property type="entry name" value="DUF2249"/>
</dbReference>
<dbReference type="Proteomes" id="UP000579250">
    <property type="component" value="Unassembled WGS sequence"/>
</dbReference>
<protein>
    <submittedName>
        <fullName evidence="3">DUF2249 domain-containing protein</fullName>
    </submittedName>
</protein>
<gene>
    <name evidence="3" type="ORF">HGB48_16080</name>
</gene>
<organism evidence="3 4">
    <name type="scientific">Actinomadura latina</name>
    <dbReference type="NCBI Taxonomy" id="163603"/>
    <lineage>
        <taxon>Bacteria</taxon>
        <taxon>Bacillati</taxon>
        <taxon>Actinomycetota</taxon>
        <taxon>Actinomycetes</taxon>
        <taxon>Streptosporangiales</taxon>
        <taxon>Thermomonosporaceae</taxon>
        <taxon>Actinomadura</taxon>
    </lineage>
</organism>
<proteinExistence type="predicted"/>
<evidence type="ECO:0000313" key="4">
    <source>
        <dbReference type="Proteomes" id="UP000579250"/>
    </source>
</evidence>